<feature type="region of interest" description="Disordered" evidence="1">
    <location>
        <begin position="42"/>
        <end position="72"/>
    </location>
</feature>
<dbReference type="Proteomes" id="UP001271007">
    <property type="component" value="Unassembled WGS sequence"/>
</dbReference>
<name>A0AAJ0DSB8_9PEZI</name>
<gene>
    <name evidence="2" type="ORF">LTR09_003925</name>
</gene>
<accession>A0AAJ0DSB8</accession>
<reference evidence="2" key="1">
    <citation type="submission" date="2023-04" db="EMBL/GenBank/DDBJ databases">
        <title>Black Yeasts Isolated from many extreme environments.</title>
        <authorList>
            <person name="Coleine C."/>
            <person name="Stajich J.E."/>
            <person name="Selbmann L."/>
        </authorList>
    </citation>
    <scope>NUCLEOTIDE SEQUENCE</scope>
    <source>
        <strain evidence="2">CCFEE 5312</strain>
    </source>
</reference>
<feature type="compositionally biased region" description="Basic and acidic residues" evidence="1">
    <location>
        <begin position="89"/>
        <end position="99"/>
    </location>
</feature>
<protein>
    <submittedName>
        <fullName evidence="2">Uncharacterized protein</fullName>
    </submittedName>
</protein>
<dbReference type="EMBL" id="JAWDJX010000009">
    <property type="protein sequence ID" value="KAK3055371.1"/>
    <property type="molecule type" value="Genomic_DNA"/>
</dbReference>
<dbReference type="AlphaFoldDB" id="A0AAJ0DSB8"/>
<sequence length="99" mass="10163">MSTPPTKPSGGGLSLYADLLEPDRQKSAAASTISSAPVKYDIQRSGSAGEDDAVAQQKKKDGSPTHLTSSIPEVPAYKAAAGATENEGQGDKLFELNSA</sequence>
<proteinExistence type="predicted"/>
<organism evidence="2 3">
    <name type="scientific">Extremus antarcticus</name>
    <dbReference type="NCBI Taxonomy" id="702011"/>
    <lineage>
        <taxon>Eukaryota</taxon>
        <taxon>Fungi</taxon>
        <taxon>Dikarya</taxon>
        <taxon>Ascomycota</taxon>
        <taxon>Pezizomycotina</taxon>
        <taxon>Dothideomycetes</taxon>
        <taxon>Dothideomycetidae</taxon>
        <taxon>Mycosphaerellales</taxon>
        <taxon>Extremaceae</taxon>
        <taxon>Extremus</taxon>
    </lineage>
</organism>
<evidence type="ECO:0000313" key="2">
    <source>
        <dbReference type="EMBL" id="KAK3055371.1"/>
    </source>
</evidence>
<keyword evidence="3" id="KW-1185">Reference proteome</keyword>
<evidence type="ECO:0000256" key="1">
    <source>
        <dbReference type="SAM" id="MobiDB-lite"/>
    </source>
</evidence>
<feature type="region of interest" description="Disordered" evidence="1">
    <location>
        <begin position="80"/>
        <end position="99"/>
    </location>
</feature>
<evidence type="ECO:0000313" key="3">
    <source>
        <dbReference type="Proteomes" id="UP001271007"/>
    </source>
</evidence>
<comment type="caution">
    <text evidence="2">The sequence shown here is derived from an EMBL/GenBank/DDBJ whole genome shotgun (WGS) entry which is preliminary data.</text>
</comment>